<sequence length="669" mass="78425">MLSSIENLFQIDELVRAIEEERDIIAEQLQECTNVQDDLLSDFGTLNEKLASIAQEISSVSSLDDVERLKSTYGNLTILSQIEFTLKSKRELEEQLENAEQIESLLRQLNGLETTEYKQLKDMHDKILTLVESDISMKVINRFNEIVTSHALELSKKFEKDLLEARCDTPQFVYSERVIRDLREQSSYLFKLSQLILPEPKSEQYWNFVCLANNFKIKFIYHFTNPSSESEKQSIENYFKFLDKYLDENLFKYIEYFHDEEVTKSVIHKKFVDHILDPVREKIQATLTKISTSNSPADIKTLVILISQIFITDNALLKNHLYDGVGLVSLIPLEALKVWQNFEVESATSQFEKITSNKSLSTKSSVDFSKLLENMYKYLEPFFNIDYHVLFPIKFQLADQIFIQLPIKYRAFLLSKDVGMNSLSQEQQLENTFLRLHNLLLLYNTLALFCHKVTFIEMKNTINRTTNSNYDSIFDEVLGNYDDALVILRDSIVHRWVKKLSNALRNYFKFNEWHKISAEPEQCSPDLVEALSLMKKITRMLEEYSYPVNILDEIKVTMLENIINFYLNYIVKLNKFSEKGLDQLQFDFESIRETLNLSYDRYLISEEASLLEYFKILELKFSADPIHSEFLKKGYISKKQSDDFQDLRSLLDIRHLDANEIADALYRSI</sequence>
<dbReference type="PROSITE" id="PS51386">
    <property type="entry name" value="RINT1_TIP20"/>
    <property type="match status" value="1"/>
</dbReference>
<dbReference type="GO" id="GO:0006888">
    <property type="term" value="P:endoplasmic reticulum to Golgi vesicle-mediated transport"/>
    <property type="evidence" value="ECO:0007669"/>
    <property type="project" value="InterPro"/>
</dbReference>
<dbReference type="EMBL" id="CP002499">
    <property type="protein sequence ID" value="AET38855.1"/>
    <property type="molecule type" value="Genomic_DNA"/>
</dbReference>
<dbReference type="GO" id="GO:0070939">
    <property type="term" value="C:Dsl1/NZR complex"/>
    <property type="evidence" value="ECO:0007669"/>
    <property type="project" value="EnsemblFungi"/>
</dbReference>
<dbReference type="STRING" id="931890.G8JRT6"/>
<proteinExistence type="predicted"/>
<dbReference type="OrthoDB" id="2189254at2759"/>
<dbReference type="GO" id="GO:0006914">
    <property type="term" value="P:autophagy"/>
    <property type="evidence" value="ECO:0007669"/>
    <property type="project" value="EnsemblFungi"/>
</dbReference>
<dbReference type="GeneID" id="11472222"/>
<dbReference type="InterPro" id="IPR042043">
    <property type="entry name" value="Tip20p_domC"/>
</dbReference>
<keyword evidence="3" id="KW-1185">Reference proteome</keyword>
<protein>
    <submittedName>
        <fullName evidence="2">Uncharacterized protein</fullName>
    </submittedName>
</protein>
<dbReference type="RefSeq" id="XP_003645672.1">
    <property type="nucleotide sequence ID" value="XM_003645624.1"/>
</dbReference>
<dbReference type="PANTHER" id="PTHR13520">
    <property type="entry name" value="RAD50-INTERACTING PROTEIN 1 RINT-1"/>
    <property type="match status" value="1"/>
</dbReference>
<dbReference type="OMA" id="TCSQIFM"/>
<keyword evidence="1" id="KW-0175">Coiled coil</keyword>
<evidence type="ECO:0000313" key="2">
    <source>
        <dbReference type="EMBL" id="AET38855.1"/>
    </source>
</evidence>
<dbReference type="InterPro" id="IPR042040">
    <property type="entry name" value="Tip20p_domE"/>
</dbReference>
<gene>
    <name evidence="2" type="ordered locus">Ecym_3368</name>
</gene>
<name>G8JRT6_ERECY</name>
<dbReference type="Gene3D" id="1.20.58.670">
    <property type="entry name" value="Dsl1p vesicle tethering complex, Tip20p subunit, domain D"/>
    <property type="match status" value="1"/>
</dbReference>
<dbReference type="InterPro" id="IPR042044">
    <property type="entry name" value="EXOC6PINT-1/Sec15/Tip20_C_dom2"/>
</dbReference>
<dbReference type="Gene3D" id="1.10.357.100">
    <property type="entry name" value="Dsl1p vesicle tethering complex, Tip20p subunit, domain C"/>
    <property type="match status" value="1"/>
</dbReference>
<dbReference type="GO" id="GO:0006890">
    <property type="term" value="P:retrograde vesicle-mediated transport, Golgi to endoplasmic reticulum"/>
    <property type="evidence" value="ECO:0007669"/>
    <property type="project" value="EnsemblFungi"/>
</dbReference>
<dbReference type="HOGENOM" id="CLU_410507_0_0_1"/>
<dbReference type="InterPro" id="IPR007528">
    <property type="entry name" value="RINT1_Tip20"/>
</dbReference>
<reference evidence="3" key="1">
    <citation type="journal article" date="2012" name="G3 (Bethesda)">
        <title>Pichia sorbitophila, an interspecies yeast hybrid reveals early steps of genome resolution following polyploidization.</title>
        <authorList>
            <person name="Leh Louis V."/>
            <person name="Despons L."/>
            <person name="Friedrich A."/>
            <person name="Martin T."/>
            <person name="Durrens P."/>
            <person name="Casaregola S."/>
            <person name="Neuveglise C."/>
            <person name="Fairhead C."/>
            <person name="Marck C."/>
            <person name="Cruz J.A."/>
            <person name="Straub M.L."/>
            <person name="Kugler V."/>
            <person name="Sacerdot C."/>
            <person name="Uzunov Z."/>
            <person name="Thierry A."/>
            <person name="Weiss S."/>
            <person name="Bleykasten C."/>
            <person name="De Montigny J."/>
            <person name="Jacques N."/>
            <person name="Jung P."/>
            <person name="Lemaire M."/>
            <person name="Mallet S."/>
            <person name="Morel G."/>
            <person name="Richard G.F."/>
            <person name="Sarkar A."/>
            <person name="Savel G."/>
            <person name="Schacherer J."/>
            <person name="Seret M.L."/>
            <person name="Talla E."/>
            <person name="Samson G."/>
            <person name="Jubin C."/>
            <person name="Poulain J."/>
            <person name="Vacherie B."/>
            <person name="Barbe V."/>
            <person name="Pelletier E."/>
            <person name="Sherman D.J."/>
            <person name="Westhof E."/>
            <person name="Weissenbach J."/>
            <person name="Baret P.V."/>
            <person name="Wincker P."/>
            <person name="Gaillardin C."/>
            <person name="Dujon B."/>
            <person name="Souciet J.L."/>
        </authorList>
    </citation>
    <scope>NUCLEOTIDE SEQUENCE [LARGE SCALE GENOMIC DNA]</scope>
    <source>
        <strain evidence="3">CBS 270.75 / DBVPG 7215 / KCTC 17166 / NRRL Y-17582</strain>
    </source>
</reference>
<dbReference type="InterPro" id="IPR042041">
    <property type="entry name" value="Tip20p_domA"/>
</dbReference>
<dbReference type="Proteomes" id="UP000006790">
    <property type="component" value="Chromosome 3"/>
</dbReference>
<dbReference type="InParanoid" id="G8JRT6"/>
<dbReference type="Gene3D" id="6.10.280.210">
    <property type="entry name" value="Dsl1p vesicle tethering complex, Tip20p subunit, domain A"/>
    <property type="match status" value="1"/>
</dbReference>
<organism evidence="2 3">
    <name type="scientific">Eremothecium cymbalariae (strain CBS 270.75 / DBVPG 7215 / KCTC 17166 / NRRL Y-17582)</name>
    <name type="common">Yeast</name>
    <dbReference type="NCBI Taxonomy" id="931890"/>
    <lineage>
        <taxon>Eukaryota</taxon>
        <taxon>Fungi</taxon>
        <taxon>Dikarya</taxon>
        <taxon>Ascomycota</taxon>
        <taxon>Saccharomycotina</taxon>
        <taxon>Saccharomycetes</taxon>
        <taxon>Saccharomycetales</taxon>
        <taxon>Saccharomycetaceae</taxon>
        <taxon>Eremothecium</taxon>
    </lineage>
</organism>
<accession>G8JRT6</accession>
<dbReference type="KEGG" id="erc:Ecym_3368"/>
<dbReference type="Gene3D" id="1.10.10.2270">
    <property type="entry name" value="Dsl1p vesicle tethering complex, Tip20p subunit, domain E"/>
    <property type="match status" value="1"/>
</dbReference>
<dbReference type="PANTHER" id="PTHR13520:SF0">
    <property type="entry name" value="RAD50-INTERACTING PROTEIN 1"/>
    <property type="match status" value="1"/>
</dbReference>
<dbReference type="eggNOG" id="KOG2218">
    <property type="taxonomic scope" value="Eukaryota"/>
</dbReference>
<dbReference type="Gene3D" id="1.20.58.1420">
    <property type="entry name" value="Dsl1p vesicle tethering complex, Tip20p subunit, domain B"/>
    <property type="match status" value="1"/>
</dbReference>
<dbReference type="InterPro" id="IPR042042">
    <property type="entry name" value="Tip20p_domB"/>
</dbReference>
<dbReference type="GO" id="GO:0060628">
    <property type="term" value="P:regulation of ER to Golgi vesicle-mediated transport"/>
    <property type="evidence" value="ECO:0007669"/>
    <property type="project" value="TreeGrafter"/>
</dbReference>
<evidence type="ECO:0000313" key="3">
    <source>
        <dbReference type="Proteomes" id="UP000006790"/>
    </source>
</evidence>
<dbReference type="FunCoup" id="G8JRT6">
    <property type="interactions" value="136"/>
</dbReference>
<dbReference type="Pfam" id="PF04437">
    <property type="entry name" value="RINT1_TIP1"/>
    <property type="match status" value="1"/>
</dbReference>
<evidence type="ECO:0000256" key="1">
    <source>
        <dbReference type="SAM" id="Coils"/>
    </source>
</evidence>
<dbReference type="AlphaFoldDB" id="G8JRT6"/>
<feature type="coiled-coil region" evidence="1">
    <location>
        <begin position="82"/>
        <end position="112"/>
    </location>
</feature>